<sequence length="96" mass="10683">MAAHRRWKMRQGNTDGLSPEMRRAYEDARRAYELAEAVRARRLELGLTQTEVARRAGIPQPSLSRIEGGGGTPTIATLDRLAEALGLTFIARFEAM</sequence>
<dbReference type="PROSITE" id="PS50943">
    <property type="entry name" value="HTH_CROC1"/>
    <property type="match status" value="1"/>
</dbReference>
<dbReference type="AlphaFoldDB" id="A0A7K0DE50"/>
<dbReference type="PANTHER" id="PTHR46797">
    <property type="entry name" value="HTH-TYPE TRANSCRIPTIONAL REGULATOR"/>
    <property type="match status" value="1"/>
</dbReference>
<organism evidence="3 4">
    <name type="scientific">Nocardia macrotermitis</name>
    <dbReference type="NCBI Taxonomy" id="2585198"/>
    <lineage>
        <taxon>Bacteria</taxon>
        <taxon>Bacillati</taxon>
        <taxon>Actinomycetota</taxon>
        <taxon>Actinomycetes</taxon>
        <taxon>Mycobacteriales</taxon>
        <taxon>Nocardiaceae</taxon>
        <taxon>Nocardia</taxon>
    </lineage>
</organism>
<dbReference type="InterPro" id="IPR010982">
    <property type="entry name" value="Lambda_DNA-bd_dom_sf"/>
</dbReference>
<feature type="domain" description="HTH cro/C1-type" evidence="2">
    <location>
        <begin position="38"/>
        <end position="92"/>
    </location>
</feature>
<dbReference type="InterPro" id="IPR050807">
    <property type="entry name" value="TransReg_Diox_bact_type"/>
</dbReference>
<evidence type="ECO:0000313" key="4">
    <source>
        <dbReference type="Proteomes" id="UP000438448"/>
    </source>
</evidence>
<dbReference type="SMART" id="SM00530">
    <property type="entry name" value="HTH_XRE"/>
    <property type="match status" value="1"/>
</dbReference>
<keyword evidence="4" id="KW-1185">Reference proteome</keyword>
<proteinExistence type="predicted"/>
<evidence type="ECO:0000259" key="2">
    <source>
        <dbReference type="PROSITE" id="PS50943"/>
    </source>
</evidence>
<dbReference type="Pfam" id="PF01381">
    <property type="entry name" value="HTH_3"/>
    <property type="match status" value="1"/>
</dbReference>
<keyword evidence="1" id="KW-0238">DNA-binding</keyword>
<dbReference type="EMBL" id="WEGK01000024">
    <property type="protein sequence ID" value="MQY23909.1"/>
    <property type="molecule type" value="Genomic_DNA"/>
</dbReference>
<accession>A0A7K0DE50</accession>
<dbReference type="SUPFAM" id="SSF47413">
    <property type="entry name" value="lambda repressor-like DNA-binding domains"/>
    <property type="match status" value="1"/>
</dbReference>
<evidence type="ECO:0000256" key="1">
    <source>
        <dbReference type="ARBA" id="ARBA00023125"/>
    </source>
</evidence>
<dbReference type="OrthoDB" id="6401124at2"/>
<protein>
    <recommendedName>
        <fullName evidence="2">HTH cro/C1-type domain-containing protein</fullName>
    </recommendedName>
</protein>
<name>A0A7K0DE50_9NOCA</name>
<reference evidence="3 4" key="1">
    <citation type="submission" date="2019-10" db="EMBL/GenBank/DDBJ databases">
        <title>Nocardia macrotermitis sp. nov. and Nocardia aurantia sp. nov., isolated from the gut of fungus growing-termite Macrotermes natalensis.</title>
        <authorList>
            <person name="Benndorf R."/>
            <person name="Schwitalla J."/>
            <person name="Martin K."/>
            <person name="De Beer W."/>
            <person name="Kaster A.-K."/>
            <person name="Vollmers J."/>
            <person name="Poulsen M."/>
            <person name="Beemelmanns C."/>
        </authorList>
    </citation>
    <scope>NUCLEOTIDE SEQUENCE [LARGE SCALE GENOMIC DNA]</scope>
    <source>
        <strain evidence="3 4">RB20</strain>
    </source>
</reference>
<dbReference type="InterPro" id="IPR001387">
    <property type="entry name" value="Cro/C1-type_HTH"/>
</dbReference>
<evidence type="ECO:0000313" key="3">
    <source>
        <dbReference type="EMBL" id="MQY23909.1"/>
    </source>
</evidence>
<dbReference type="PANTHER" id="PTHR46797:SF1">
    <property type="entry name" value="METHYLPHOSPHONATE SYNTHASE"/>
    <property type="match status" value="1"/>
</dbReference>
<comment type="caution">
    <text evidence="3">The sequence shown here is derived from an EMBL/GenBank/DDBJ whole genome shotgun (WGS) entry which is preliminary data.</text>
</comment>
<dbReference type="RefSeq" id="WP_153415645.1">
    <property type="nucleotide sequence ID" value="NZ_WEGK01000024.1"/>
</dbReference>
<dbReference type="GO" id="GO:0005829">
    <property type="term" value="C:cytosol"/>
    <property type="evidence" value="ECO:0007669"/>
    <property type="project" value="TreeGrafter"/>
</dbReference>
<dbReference type="CDD" id="cd00093">
    <property type="entry name" value="HTH_XRE"/>
    <property type="match status" value="1"/>
</dbReference>
<gene>
    <name evidence="3" type="ORF">NRB20_70420</name>
</gene>
<dbReference type="Gene3D" id="1.10.260.40">
    <property type="entry name" value="lambda repressor-like DNA-binding domains"/>
    <property type="match status" value="1"/>
</dbReference>
<dbReference type="GO" id="GO:0003700">
    <property type="term" value="F:DNA-binding transcription factor activity"/>
    <property type="evidence" value="ECO:0007669"/>
    <property type="project" value="TreeGrafter"/>
</dbReference>
<dbReference type="GO" id="GO:0003677">
    <property type="term" value="F:DNA binding"/>
    <property type="evidence" value="ECO:0007669"/>
    <property type="project" value="UniProtKB-KW"/>
</dbReference>
<dbReference type="Proteomes" id="UP000438448">
    <property type="component" value="Unassembled WGS sequence"/>
</dbReference>